<dbReference type="KEGG" id="cvr:CHLNCDRAFT_138304"/>
<dbReference type="PANTHER" id="PTHR34118:SF6">
    <property type="entry name" value="PROTEIN CONSERVED ONLY IN THE GREEN LINEAGE 160, CHLOROPLASTIC"/>
    <property type="match status" value="1"/>
</dbReference>
<protein>
    <submittedName>
        <fullName evidence="2">Uncharacterized protein</fullName>
    </submittedName>
</protein>
<dbReference type="EMBL" id="GL433854">
    <property type="protein sequence ID" value="EFN52736.1"/>
    <property type="molecule type" value="Genomic_DNA"/>
</dbReference>
<feature type="region of interest" description="Disordered" evidence="1">
    <location>
        <begin position="305"/>
        <end position="328"/>
    </location>
</feature>
<dbReference type="RefSeq" id="XP_005844838.1">
    <property type="nucleotide sequence ID" value="XM_005844776.1"/>
</dbReference>
<dbReference type="InParanoid" id="E1ZMR4"/>
<organism evidence="3">
    <name type="scientific">Chlorella variabilis</name>
    <name type="common">Green alga</name>
    <dbReference type="NCBI Taxonomy" id="554065"/>
    <lineage>
        <taxon>Eukaryota</taxon>
        <taxon>Viridiplantae</taxon>
        <taxon>Chlorophyta</taxon>
        <taxon>core chlorophytes</taxon>
        <taxon>Trebouxiophyceae</taxon>
        <taxon>Chlorellales</taxon>
        <taxon>Chlorellaceae</taxon>
        <taxon>Chlorella clade</taxon>
        <taxon>Chlorella</taxon>
    </lineage>
</organism>
<proteinExistence type="predicted"/>
<dbReference type="AlphaFoldDB" id="E1ZMR4"/>
<reference evidence="2 3" key="1">
    <citation type="journal article" date="2010" name="Plant Cell">
        <title>The Chlorella variabilis NC64A genome reveals adaptation to photosymbiosis, coevolution with viruses, and cryptic sex.</title>
        <authorList>
            <person name="Blanc G."/>
            <person name="Duncan G."/>
            <person name="Agarkova I."/>
            <person name="Borodovsky M."/>
            <person name="Gurnon J."/>
            <person name="Kuo A."/>
            <person name="Lindquist E."/>
            <person name="Lucas S."/>
            <person name="Pangilinan J."/>
            <person name="Polle J."/>
            <person name="Salamov A."/>
            <person name="Terry A."/>
            <person name="Yamada T."/>
            <person name="Dunigan D.D."/>
            <person name="Grigoriev I.V."/>
            <person name="Claverie J.M."/>
            <person name="Van Etten J.L."/>
        </authorList>
    </citation>
    <scope>NUCLEOTIDE SEQUENCE [LARGE SCALE GENOMIC DNA]</scope>
    <source>
        <strain evidence="2 3">NC64A</strain>
    </source>
</reference>
<sequence>MAAACAAPAGRQPIASCSGRGLLPACCRRPPLPPPAARRLPATARRAARCVAAADDDAGAGQQEEREWGQSVKLFDFNYMSAEEVAAAEAAAEAAWQAGMDEYAELQEWLLFRTWRFGLLFAGYLLLAASAEAAFCELVGSAAGYGYLKWLIADVSRLQPGDRVAMREAERVQPVLARWASKLAAGYRQALQPRLLVLPGLVAGVAAWNAAFPEQQLGLVELGCLVAGFLSYKVALALKIYQDLRPKPLTEKDILQEQRPMLVEVEDVSIDLRAIGRKKAAAEAAEAAAAAADVGAAEEAAAEVRPQQVQAQAQQQQQEQQQSQRGAQ</sequence>
<dbReference type="Proteomes" id="UP000008141">
    <property type="component" value="Unassembled WGS sequence"/>
</dbReference>
<evidence type="ECO:0000313" key="2">
    <source>
        <dbReference type="EMBL" id="EFN52736.1"/>
    </source>
</evidence>
<evidence type="ECO:0000256" key="1">
    <source>
        <dbReference type="SAM" id="MobiDB-lite"/>
    </source>
</evidence>
<gene>
    <name evidence="2" type="ORF">CHLNCDRAFT_138304</name>
</gene>
<name>E1ZMR4_CHLVA</name>
<dbReference type="GeneID" id="17352319"/>
<evidence type="ECO:0000313" key="3">
    <source>
        <dbReference type="Proteomes" id="UP000008141"/>
    </source>
</evidence>
<dbReference type="PANTHER" id="PTHR34118">
    <property type="entry name" value="NF-KAPPA-B INHIBITOR-LIKE PROTEIN-RELATED"/>
    <property type="match status" value="1"/>
</dbReference>
<keyword evidence="3" id="KW-1185">Reference proteome</keyword>
<dbReference type="OrthoDB" id="3700at2759"/>
<accession>E1ZMR4</accession>